<dbReference type="KEGG" id="ipo:Ilyop_1926"/>
<proteinExistence type="predicted"/>
<sequence length="245" mass="28221">MSKKLYIMYHKTEKDSQGCAKKIRDCSYGTEEFESIYGGDYKKMFPEWGDLPEYDSEVHCIYYGEVMSCPTVDDGIVREMNTAEKFKTGLISLGEGEMYQNGEVVNIDKPSNYHTWDVDSQTYILTEEKETEWKEFLINSLADKRDTMLKTGTTFEETKIIKGRTQDLADARACKDELEEDGSTFWAFSSGEIENPITDPARINTIYRAIGAFRSSQFFREAELKVAVYNLDESGLLKFNTDQIW</sequence>
<evidence type="ECO:0008006" key="3">
    <source>
        <dbReference type="Google" id="ProtNLM"/>
    </source>
</evidence>
<keyword evidence="2" id="KW-1185">Reference proteome</keyword>
<evidence type="ECO:0000313" key="1">
    <source>
        <dbReference type="EMBL" id="ADO83697.1"/>
    </source>
</evidence>
<dbReference type="RefSeq" id="WP_013388359.1">
    <property type="nucleotide sequence ID" value="NC_014633.1"/>
</dbReference>
<dbReference type="Proteomes" id="UP000006875">
    <property type="component" value="Plasmid pILYOP01"/>
</dbReference>
<dbReference type="AlphaFoldDB" id="E3HBK1"/>
<keyword evidence="1" id="KW-0614">Plasmid</keyword>
<geneLocation type="plasmid" evidence="1 2">
    <name>pILYOP01</name>
</geneLocation>
<evidence type="ECO:0000313" key="2">
    <source>
        <dbReference type="Proteomes" id="UP000006875"/>
    </source>
</evidence>
<protein>
    <recommendedName>
        <fullName evidence="3">DUF4376 domain-containing protein</fullName>
    </recommendedName>
</protein>
<name>E3HBK1_ILYPC</name>
<dbReference type="EMBL" id="CP002282">
    <property type="protein sequence ID" value="ADO83697.1"/>
    <property type="molecule type" value="Genomic_DNA"/>
</dbReference>
<dbReference type="HOGENOM" id="CLU_1132397_0_0_0"/>
<accession>E3HBK1</accession>
<organism evidence="1 2">
    <name type="scientific">Ilyobacter polytropus (strain ATCC 51220 / DSM 2926 / LMG 16218 / CuHBu1)</name>
    <dbReference type="NCBI Taxonomy" id="572544"/>
    <lineage>
        <taxon>Bacteria</taxon>
        <taxon>Fusobacteriati</taxon>
        <taxon>Fusobacteriota</taxon>
        <taxon>Fusobacteriia</taxon>
        <taxon>Fusobacteriales</taxon>
        <taxon>Fusobacteriaceae</taxon>
        <taxon>Ilyobacter</taxon>
    </lineage>
</organism>
<gene>
    <name evidence="1" type="ordered locus">Ilyop_1926</name>
</gene>
<reference evidence="1 2" key="1">
    <citation type="journal article" date="2010" name="Stand. Genomic Sci.">
        <title>Complete genome sequence of Ilyobacter polytropus type strain (CuHbu1).</title>
        <authorList>
            <person name="Sikorski J."/>
            <person name="Chertkov O."/>
            <person name="Lapidus A."/>
            <person name="Nolan M."/>
            <person name="Lucas S."/>
            <person name="Del Rio T.G."/>
            <person name="Tice H."/>
            <person name="Cheng J.F."/>
            <person name="Tapia R."/>
            <person name="Han C."/>
            <person name="Goodwin L."/>
            <person name="Pitluck S."/>
            <person name="Liolios K."/>
            <person name="Ivanova N."/>
            <person name="Mavromatis K."/>
            <person name="Mikhailova N."/>
            <person name="Pati A."/>
            <person name="Chen A."/>
            <person name="Palaniappan K."/>
            <person name="Land M."/>
            <person name="Hauser L."/>
            <person name="Chang Y.J."/>
            <person name="Jeffries C.D."/>
            <person name="Brambilla E."/>
            <person name="Yasawong M."/>
            <person name="Rohde M."/>
            <person name="Pukall R."/>
            <person name="Spring S."/>
            <person name="Goker M."/>
            <person name="Woyke T."/>
            <person name="Bristow J."/>
            <person name="Eisen J.A."/>
            <person name="Markowitz V."/>
            <person name="Hugenholtz P."/>
            <person name="Kyrpides N.C."/>
            <person name="Klenk H.P."/>
        </authorList>
    </citation>
    <scope>NUCLEOTIDE SEQUENCE [LARGE SCALE GENOMIC DNA]</scope>
    <source>
        <strain evidence="2">ATCC 51220 / DSM 2926 / LMG 16218 / CuHBu1</strain>
        <plasmid evidence="2">pILYOP01</plasmid>
    </source>
</reference>